<reference evidence="2" key="1">
    <citation type="journal article" date="2014" name="Front. Microbiol.">
        <title>High frequency of phylogenetically diverse reductive dehalogenase-homologous genes in deep subseafloor sedimentary metagenomes.</title>
        <authorList>
            <person name="Kawai M."/>
            <person name="Futagami T."/>
            <person name="Toyoda A."/>
            <person name="Takaki Y."/>
            <person name="Nishi S."/>
            <person name="Hori S."/>
            <person name="Arai W."/>
            <person name="Tsubouchi T."/>
            <person name="Morono Y."/>
            <person name="Uchiyama I."/>
            <person name="Ito T."/>
            <person name="Fujiyama A."/>
            <person name="Inagaki F."/>
            <person name="Takami H."/>
        </authorList>
    </citation>
    <scope>NUCLEOTIDE SEQUENCE</scope>
    <source>
        <strain evidence="2">Expedition CK06-06</strain>
    </source>
</reference>
<sequence length="214" mass="24323">MLLIPILASGSSDNSNLENYEKFYINPELNSILTSIYSVDDLVNPGLNIIDDQFDENSIFDTDLRQLLSNISNSKSQKVKIIMMFEENIEKDDRINIINSVFEEYEILGNYDIISGTYLRLSVEELAKKETILSTFDSIKKIHKSQMYDYPYINSEINSNLPETSSLSKNSYPNWWIPAIGAESLAYDGTGVRVAVIDTGIFNHPDLNIVMNRS</sequence>
<organism evidence="2">
    <name type="scientific">marine sediment metagenome</name>
    <dbReference type="NCBI Taxonomy" id="412755"/>
    <lineage>
        <taxon>unclassified sequences</taxon>
        <taxon>metagenomes</taxon>
        <taxon>ecological metagenomes</taxon>
    </lineage>
</organism>
<dbReference type="InterPro" id="IPR036852">
    <property type="entry name" value="Peptidase_S8/S53_dom_sf"/>
</dbReference>
<dbReference type="GO" id="GO:0004252">
    <property type="term" value="F:serine-type endopeptidase activity"/>
    <property type="evidence" value="ECO:0007669"/>
    <property type="project" value="InterPro"/>
</dbReference>
<dbReference type="PROSITE" id="PS51892">
    <property type="entry name" value="SUBTILASE"/>
    <property type="match status" value="1"/>
</dbReference>
<dbReference type="EMBL" id="BARU01007367">
    <property type="protein sequence ID" value="GAH44495.1"/>
    <property type="molecule type" value="Genomic_DNA"/>
</dbReference>
<protein>
    <recommendedName>
        <fullName evidence="3">Peptidase S8/S53 domain-containing protein</fullName>
    </recommendedName>
</protein>
<gene>
    <name evidence="2" type="ORF">S03H2_14521</name>
</gene>
<feature type="non-terminal residue" evidence="2">
    <location>
        <position position="214"/>
    </location>
</feature>
<evidence type="ECO:0008006" key="3">
    <source>
        <dbReference type="Google" id="ProtNLM"/>
    </source>
</evidence>
<evidence type="ECO:0000313" key="2">
    <source>
        <dbReference type="EMBL" id="GAH44495.1"/>
    </source>
</evidence>
<dbReference type="GO" id="GO:0006508">
    <property type="term" value="P:proteolysis"/>
    <property type="evidence" value="ECO:0007669"/>
    <property type="project" value="InterPro"/>
</dbReference>
<dbReference type="PROSITE" id="PS00136">
    <property type="entry name" value="SUBTILASE_ASP"/>
    <property type="match status" value="1"/>
</dbReference>
<accession>X1GI61</accession>
<dbReference type="SUPFAM" id="SSF52743">
    <property type="entry name" value="Subtilisin-like"/>
    <property type="match status" value="1"/>
</dbReference>
<proteinExistence type="predicted"/>
<dbReference type="AlphaFoldDB" id="X1GI61"/>
<keyword evidence="1" id="KW-0378">Hydrolase</keyword>
<dbReference type="InterPro" id="IPR023827">
    <property type="entry name" value="Peptidase_S8_Asp-AS"/>
</dbReference>
<name>X1GI61_9ZZZZ</name>
<evidence type="ECO:0000256" key="1">
    <source>
        <dbReference type="ARBA" id="ARBA00022801"/>
    </source>
</evidence>
<comment type="caution">
    <text evidence="2">The sequence shown here is derived from an EMBL/GenBank/DDBJ whole genome shotgun (WGS) entry which is preliminary data.</text>
</comment>
<dbReference type="Gene3D" id="3.40.50.200">
    <property type="entry name" value="Peptidase S8/S53 domain"/>
    <property type="match status" value="1"/>
</dbReference>